<name>A0AAE0AV08_9ROSI</name>
<sequence length="248" mass="27910">MFTQRSGSYNGGNPQGPAIDLAVDFEPHFDDYFACQYEVNVQPNVELDIKPNYDHASVVIIGEVIAHRLQQHDGRLMRPKDIMTYMKTMFGIQVMYSKAHAALSYALALTYGSHEETFQQLPSFVYVLEQQNSGTVTELQCTEDNKFLYFFMALGASIKDFRRCMCPVIAVDGTFLKRRCSGTIFVATTQDVNEQAYPIAFGHGDSENNTSWQWFLDSLKGALSHIDDLVFISDRHASIEAGIASVFL</sequence>
<evidence type="ECO:0000259" key="1">
    <source>
        <dbReference type="Pfam" id="PF10551"/>
    </source>
</evidence>
<dbReference type="PANTHER" id="PTHR31973:SF195">
    <property type="entry name" value="MUDR FAMILY TRANSPOSASE"/>
    <property type="match status" value="1"/>
</dbReference>
<reference evidence="2" key="1">
    <citation type="journal article" date="2023" name="Plant J.">
        <title>Genome sequences and population genomics provide insights into the demographic history, inbreeding, and mutation load of two 'living fossil' tree species of Dipteronia.</title>
        <authorList>
            <person name="Feng Y."/>
            <person name="Comes H.P."/>
            <person name="Chen J."/>
            <person name="Zhu S."/>
            <person name="Lu R."/>
            <person name="Zhang X."/>
            <person name="Li P."/>
            <person name="Qiu J."/>
            <person name="Olsen K.M."/>
            <person name="Qiu Y."/>
        </authorList>
    </citation>
    <scope>NUCLEOTIDE SEQUENCE</scope>
    <source>
        <strain evidence="2">NBL</strain>
    </source>
</reference>
<dbReference type="Proteomes" id="UP001281410">
    <property type="component" value="Unassembled WGS sequence"/>
</dbReference>
<dbReference type="AlphaFoldDB" id="A0AAE0AV08"/>
<keyword evidence="3" id="KW-1185">Reference proteome</keyword>
<accession>A0AAE0AV08</accession>
<gene>
    <name evidence="2" type="ORF">Dsin_011290</name>
</gene>
<dbReference type="Pfam" id="PF10551">
    <property type="entry name" value="MULE"/>
    <property type="match status" value="1"/>
</dbReference>
<comment type="caution">
    <text evidence="2">The sequence shown here is derived from an EMBL/GenBank/DDBJ whole genome shotgun (WGS) entry which is preliminary data.</text>
</comment>
<protein>
    <recommendedName>
        <fullName evidence="1">MULE transposase domain-containing protein</fullName>
    </recommendedName>
</protein>
<evidence type="ECO:0000313" key="2">
    <source>
        <dbReference type="EMBL" id="KAK3224265.1"/>
    </source>
</evidence>
<dbReference type="EMBL" id="JANJYJ010000003">
    <property type="protein sequence ID" value="KAK3224265.1"/>
    <property type="molecule type" value="Genomic_DNA"/>
</dbReference>
<evidence type="ECO:0000313" key="3">
    <source>
        <dbReference type="Proteomes" id="UP001281410"/>
    </source>
</evidence>
<organism evidence="2 3">
    <name type="scientific">Dipteronia sinensis</name>
    <dbReference type="NCBI Taxonomy" id="43782"/>
    <lineage>
        <taxon>Eukaryota</taxon>
        <taxon>Viridiplantae</taxon>
        <taxon>Streptophyta</taxon>
        <taxon>Embryophyta</taxon>
        <taxon>Tracheophyta</taxon>
        <taxon>Spermatophyta</taxon>
        <taxon>Magnoliopsida</taxon>
        <taxon>eudicotyledons</taxon>
        <taxon>Gunneridae</taxon>
        <taxon>Pentapetalae</taxon>
        <taxon>rosids</taxon>
        <taxon>malvids</taxon>
        <taxon>Sapindales</taxon>
        <taxon>Sapindaceae</taxon>
        <taxon>Hippocastanoideae</taxon>
        <taxon>Acereae</taxon>
        <taxon>Dipteronia</taxon>
    </lineage>
</organism>
<proteinExistence type="predicted"/>
<dbReference type="PANTHER" id="PTHR31973">
    <property type="entry name" value="POLYPROTEIN, PUTATIVE-RELATED"/>
    <property type="match status" value="1"/>
</dbReference>
<feature type="domain" description="MULE transposase" evidence="1">
    <location>
        <begin position="168"/>
        <end position="247"/>
    </location>
</feature>
<dbReference type="InterPro" id="IPR018289">
    <property type="entry name" value="MULE_transposase_dom"/>
</dbReference>